<accession>A0ABP3D2K1</accession>
<name>A0ABP3D2K1_9ACTN</name>
<sequence length="104" mass="11516">MPYTDAPAPEVIDLGAVLGALADPLRRSVVLDLLGRDDTEHACSSFDLPLAKSTRTYHWRVLRQAGLVHQRDAGNGSYVRLRRDDLAARFPGLLDTIRRAAHQV</sequence>
<dbReference type="PROSITE" id="PS50987">
    <property type="entry name" value="HTH_ARSR_2"/>
    <property type="match status" value="1"/>
</dbReference>
<evidence type="ECO:0000313" key="2">
    <source>
        <dbReference type="EMBL" id="GAA0220632.1"/>
    </source>
</evidence>
<dbReference type="InterPro" id="IPR036388">
    <property type="entry name" value="WH-like_DNA-bd_sf"/>
</dbReference>
<comment type="caution">
    <text evidence="2">The sequence shown here is derived from an EMBL/GenBank/DDBJ whole genome shotgun (WGS) entry which is preliminary data.</text>
</comment>
<evidence type="ECO:0000313" key="3">
    <source>
        <dbReference type="Proteomes" id="UP001500967"/>
    </source>
</evidence>
<feature type="domain" description="HTH arsR-type" evidence="1">
    <location>
        <begin position="6"/>
        <end position="101"/>
    </location>
</feature>
<dbReference type="SMART" id="SM00418">
    <property type="entry name" value="HTH_ARSR"/>
    <property type="match status" value="1"/>
</dbReference>
<reference evidence="3" key="1">
    <citation type="journal article" date="2019" name="Int. J. Syst. Evol. Microbiol.">
        <title>The Global Catalogue of Microorganisms (GCM) 10K type strain sequencing project: providing services to taxonomists for standard genome sequencing and annotation.</title>
        <authorList>
            <consortium name="The Broad Institute Genomics Platform"/>
            <consortium name="The Broad Institute Genome Sequencing Center for Infectious Disease"/>
            <person name="Wu L."/>
            <person name="Ma J."/>
        </authorList>
    </citation>
    <scope>NUCLEOTIDE SEQUENCE [LARGE SCALE GENOMIC DNA]</scope>
    <source>
        <strain evidence="3">JCM 10425</strain>
    </source>
</reference>
<proteinExistence type="predicted"/>
<gene>
    <name evidence="2" type="ORF">GCM10009539_02350</name>
</gene>
<dbReference type="InterPro" id="IPR001845">
    <property type="entry name" value="HTH_ArsR_DNA-bd_dom"/>
</dbReference>
<evidence type="ECO:0000259" key="1">
    <source>
        <dbReference type="PROSITE" id="PS50987"/>
    </source>
</evidence>
<dbReference type="Gene3D" id="1.10.10.10">
    <property type="entry name" value="Winged helix-like DNA-binding domain superfamily/Winged helix DNA-binding domain"/>
    <property type="match status" value="1"/>
</dbReference>
<dbReference type="SUPFAM" id="SSF46785">
    <property type="entry name" value="Winged helix' DNA-binding domain"/>
    <property type="match status" value="1"/>
</dbReference>
<dbReference type="RefSeq" id="WP_344646826.1">
    <property type="nucleotide sequence ID" value="NZ_BAAAGX010000002.1"/>
</dbReference>
<dbReference type="InterPro" id="IPR036390">
    <property type="entry name" value="WH_DNA-bd_sf"/>
</dbReference>
<keyword evidence="3" id="KW-1185">Reference proteome</keyword>
<protein>
    <submittedName>
        <fullName evidence="2">Helix-turn-helix transcriptional regulator</fullName>
    </submittedName>
</protein>
<dbReference type="PRINTS" id="PR00778">
    <property type="entry name" value="HTHARSR"/>
</dbReference>
<organism evidence="2 3">
    <name type="scientific">Cryptosporangium japonicum</name>
    <dbReference type="NCBI Taxonomy" id="80872"/>
    <lineage>
        <taxon>Bacteria</taxon>
        <taxon>Bacillati</taxon>
        <taxon>Actinomycetota</taxon>
        <taxon>Actinomycetes</taxon>
        <taxon>Cryptosporangiales</taxon>
        <taxon>Cryptosporangiaceae</taxon>
        <taxon>Cryptosporangium</taxon>
    </lineage>
</organism>
<dbReference type="EMBL" id="BAAAGX010000002">
    <property type="protein sequence ID" value="GAA0220632.1"/>
    <property type="molecule type" value="Genomic_DNA"/>
</dbReference>
<dbReference type="Proteomes" id="UP001500967">
    <property type="component" value="Unassembled WGS sequence"/>
</dbReference>